<protein>
    <submittedName>
        <fullName evidence="2">Uncharacterized protein</fullName>
    </submittedName>
</protein>
<keyword evidence="1" id="KW-0175">Coiled coil</keyword>
<organism evidence="2 3">
    <name type="scientific">Stieleria magnilauensis</name>
    <dbReference type="NCBI Taxonomy" id="2527963"/>
    <lineage>
        <taxon>Bacteria</taxon>
        <taxon>Pseudomonadati</taxon>
        <taxon>Planctomycetota</taxon>
        <taxon>Planctomycetia</taxon>
        <taxon>Pirellulales</taxon>
        <taxon>Pirellulaceae</taxon>
        <taxon>Stieleria</taxon>
    </lineage>
</organism>
<evidence type="ECO:0000256" key="1">
    <source>
        <dbReference type="SAM" id="Coils"/>
    </source>
</evidence>
<dbReference type="EMBL" id="CP036432">
    <property type="protein sequence ID" value="QDV88443.1"/>
    <property type="molecule type" value="Genomic_DNA"/>
</dbReference>
<evidence type="ECO:0000313" key="3">
    <source>
        <dbReference type="Proteomes" id="UP000318081"/>
    </source>
</evidence>
<evidence type="ECO:0000313" key="2">
    <source>
        <dbReference type="EMBL" id="QDV88443.1"/>
    </source>
</evidence>
<reference evidence="2 3" key="1">
    <citation type="submission" date="2019-02" db="EMBL/GenBank/DDBJ databases">
        <title>Deep-cultivation of Planctomycetes and their phenomic and genomic characterization uncovers novel biology.</title>
        <authorList>
            <person name="Wiegand S."/>
            <person name="Jogler M."/>
            <person name="Boedeker C."/>
            <person name="Pinto D."/>
            <person name="Vollmers J."/>
            <person name="Rivas-Marin E."/>
            <person name="Kohn T."/>
            <person name="Peeters S.H."/>
            <person name="Heuer A."/>
            <person name="Rast P."/>
            <person name="Oberbeckmann S."/>
            <person name="Bunk B."/>
            <person name="Jeske O."/>
            <person name="Meyerdierks A."/>
            <person name="Storesund J.E."/>
            <person name="Kallscheuer N."/>
            <person name="Luecker S."/>
            <person name="Lage O.M."/>
            <person name="Pohl T."/>
            <person name="Merkel B.J."/>
            <person name="Hornburger P."/>
            <person name="Mueller R.-W."/>
            <person name="Bruemmer F."/>
            <person name="Labrenz M."/>
            <person name="Spormann A.M."/>
            <person name="Op den Camp H."/>
            <person name="Overmann J."/>
            <person name="Amann R."/>
            <person name="Jetten M.S.M."/>
            <person name="Mascher T."/>
            <person name="Medema M.H."/>
            <person name="Devos D.P."/>
            <person name="Kaster A.-K."/>
            <person name="Ovreas L."/>
            <person name="Rohde M."/>
            <person name="Galperin M.Y."/>
            <person name="Jogler C."/>
        </authorList>
    </citation>
    <scope>NUCLEOTIDE SEQUENCE [LARGE SCALE GENOMIC DNA]</scope>
    <source>
        <strain evidence="2 3">TBK1r</strain>
    </source>
</reference>
<gene>
    <name evidence="2" type="ORF">TBK1r_74760</name>
</gene>
<proteinExistence type="predicted"/>
<name>A0ABX5Y2E2_9BACT</name>
<keyword evidence="3" id="KW-1185">Reference proteome</keyword>
<dbReference type="Proteomes" id="UP000318081">
    <property type="component" value="Chromosome"/>
</dbReference>
<sequence length="276" mass="31418">MRFSIRSLLAILLLCAISFPLVSGIADLRRDEEMRMQLRVEIETLRERMALDDPQRQRVKQHQHDELTSIRAVREQAQRQFETIQQKYGGIEVRGPDVLSLRTVPQLRREKMPPPVVFRIHVPTDREVWLKYAVIPAEGVSRSADQLDERQDPPVGSGFAHPGHYEVKLEPGEHLLGVETGPVRGKVLPASVRLGDKPLLETEFSGDGIPSTGAYHITGTKQLDFPPQRRLPWLLNIKVDLRDDDNSRRDAPFDGCLWLSDRSSGYDPFPHTMVDP</sequence>
<dbReference type="RefSeq" id="WP_145220750.1">
    <property type="nucleotide sequence ID" value="NZ_CP036432.1"/>
</dbReference>
<accession>A0ABX5Y2E2</accession>
<feature type="coiled-coil region" evidence="1">
    <location>
        <begin position="28"/>
        <end position="87"/>
    </location>
</feature>